<accession>A0A330L9R1</accession>
<sequence length="409" mass="45968">MTMTAARQFPWSPEAELLIWCARTCVTEELRAQICARVQEPLDWGLILDLAAYHGVLPLLYRSLSTSCPALVPAEILTKLRQKTQACALLNRSLAQELGRLCDAFAADHVPVVPIKGATLALSAYGDLALRDFSDLDLLIPESAIGAAQAVLYAQGYERKDPSTDPAEAEHEEGPYHVFVKKRSLFRVDLQWIMAHQHFAFHMDRPEFWAHRSPVMLGNSTVHALAPEELLILLCVHGSKHAWELLKWVCDVAEVLRSHPGLDWERIFSHAEAWRCQRLVYIGLALAQRVLDAPIPEAVRARYSADADIRMFSERMPASLLASPRNGISEEQAAAFYFMLKDTWWERWRFGLVLCRDGASVVANPPSWFSQGRGLARLSHLVRPCQQAVRNLVPSSIRGALNRWVEHGG</sequence>
<dbReference type="RefSeq" id="WP_121990830.1">
    <property type="nucleotide sequence ID" value="NZ_OUNR01000021.1"/>
</dbReference>
<evidence type="ECO:0000313" key="1">
    <source>
        <dbReference type="EMBL" id="SPP66706.1"/>
    </source>
</evidence>
<name>A0A330L9R1_9BACT</name>
<keyword evidence="2" id="KW-1185">Reference proteome</keyword>
<dbReference type="Proteomes" id="UP000248168">
    <property type="component" value="Unassembled WGS sequence"/>
</dbReference>
<dbReference type="EMBL" id="OUNR01000021">
    <property type="protein sequence ID" value="SPP66706.1"/>
    <property type="molecule type" value="Genomic_DNA"/>
</dbReference>
<dbReference type="Gene3D" id="3.30.460.40">
    <property type="match status" value="1"/>
</dbReference>
<dbReference type="Pfam" id="PF14907">
    <property type="entry name" value="NTP_transf_5"/>
    <property type="match status" value="1"/>
</dbReference>
<evidence type="ECO:0008006" key="3">
    <source>
        <dbReference type="Google" id="ProtNLM"/>
    </source>
</evidence>
<organism evidence="1 2">
    <name type="scientific">Nitrospira lenta</name>
    <dbReference type="NCBI Taxonomy" id="1436998"/>
    <lineage>
        <taxon>Bacteria</taxon>
        <taxon>Pseudomonadati</taxon>
        <taxon>Nitrospirota</taxon>
        <taxon>Nitrospiria</taxon>
        <taxon>Nitrospirales</taxon>
        <taxon>Nitrospiraceae</taxon>
        <taxon>Nitrospira</taxon>
    </lineage>
</organism>
<dbReference type="AlphaFoldDB" id="A0A330L9R1"/>
<proteinExistence type="predicted"/>
<dbReference type="OrthoDB" id="9773927at2"/>
<reference evidence="2" key="1">
    <citation type="submission" date="2018-04" db="EMBL/GenBank/DDBJ databases">
        <authorList>
            <person name="Lucker S."/>
            <person name="Sakoula D."/>
        </authorList>
    </citation>
    <scope>NUCLEOTIDE SEQUENCE [LARGE SCALE GENOMIC DNA]</scope>
</reference>
<gene>
    <name evidence="1" type="ORF">NITLEN_80134</name>
</gene>
<dbReference type="InParanoid" id="A0A330L9R1"/>
<dbReference type="InterPro" id="IPR039498">
    <property type="entry name" value="NTP_transf_5"/>
</dbReference>
<evidence type="ECO:0000313" key="2">
    <source>
        <dbReference type="Proteomes" id="UP000248168"/>
    </source>
</evidence>
<protein>
    <recommendedName>
        <fullName evidence="3">Nucleotidyltransferase family protein</fullName>
    </recommendedName>
</protein>